<dbReference type="EMBL" id="JGYV01000001">
    <property type="protein sequence ID" value="KFI65915.1"/>
    <property type="molecule type" value="Genomic_DNA"/>
</dbReference>
<gene>
    <name evidence="1" type="ORF">BCUN_0414</name>
</gene>
<dbReference type="RefSeq" id="WP_033516287.1">
    <property type="nucleotide sequence ID" value="NZ_JGYV01000001.1"/>
</dbReference>
<reference evidence="1 2" key="1">
    <citation type="submission" date="2014-03" db="EMBL/GenBank/DDBJ databases">
        <title>Genomics of Bifidobacteria.</title>
        <authorList>
            <person name="Ventura M."/>
            <person name="Milani C."/>
            <person name="Lugli G.A."/>
        </authorList>
    </citation>
    <scope>NUCLEOTIDE SEQUENCE [LARGE SCALE GENOMIC DNA]</scope>
    <source>
        <strain evidence="1 2">LMG 10738</strain>
    </source>
</reference>
<evidence type="ECO:0000313" key="1">
    <source>
        <dbReference type="EMBL" id="KFI65915.1"/>
    </source>
</evidence>
<evidence type="ECO:0000313" key="2">
    <source>
        <dbReference type="Proteomes" id="UP000029067"/>
    </source>
</evidence>
<keyword evidence="2" id="KW-1185">Reference proteome</keyword>
<sequence length="81" mass="8887">MATNITQKDLTLTALITHLDALADRYDRACRQADPASRDARVHLAGQIVTITDVKDWALQHLGYSGSTPIEAPNRSEEAAR</sequence>
<name>A0A087B4G5_9BIFI</name>
<proteinExistence type="predicted"/>
<organism evidence="1 2">
    <name type="scientific">Bifidobacterium cuniculi</name>
    <dbReference type="NCBI Taxonomy" id="1688"/>
    <lineage>
        <taxon>Bacteria</taxon>
        <taxon>Bacillati</taxon>
        <taxon>Actinomycetota</taxon>
        <taxon>Actinomycetes</taxon>
        <taxon>Bifidobacteriales</taxon>
        <taxon>Bifidobacteriaceae</taxon>
        <taxon>Bifidobacterium</taxon>
    </lineage>
</organism>
<accession>A0A087B4G5</accession>
<protein>
    <submittedName>
        <fullName evidence="1">Uncharacterized protein</fullName>
    </submittedName>
</protein>
<dbReference type="AlphaFoldDB" id="A0A087B4G5"/>
<dbReference type="Proteomes" id="UP000029067">
    <property type="component" value="Unassembled WGS sequence"/>
</dbReference>
<dbReference type="STRING" id="1688.BCUN_0414"/>
<comment type="caution">
    <text evidence="1">The sequence shown here is derived from an EMBL/GenBank/DDBJ whole genome shotgun (WGS) entry which is preliminary data.</text>
</comment>